<dbReference type="OrthoDB" id="2462087at2759"/>
<evidence type="ECO:0000256" key="1">
    <source>
        <dbReference type="SAM" id="MobiDB-lite"/>
    </source>
</evidence>
<dbReference type="AlphaFoldDB" id="A0A9N8VPS1"/>
<protein>
    <submittedName>
        <fullName evidence="2">4705_t:CDS:1</fullName>
    </submittedName>
</protein>
<dbReference type="Proteomes" id="UP000789405">
    <property type="component" value="Unassembled WGS sequence"/>
</dbReference>
<feature type="non-terminal residue" evidence="2">
    <location>
        <position position="1"/>
    </location>
</feature>
<dbReference type="EMBL" id="CAJVPY010000277">
    <property type="protein sequence ID" value="CAG8462052.1"/>
    <property type="molecule type" value="Genomic_DNA"/>
</dbReference>
<keyword evidence="3" id="KW-1185">Reference proteome</keyword>
<sequence length="61" mass="7000">DINFQGEGYNEAHNNFQEGTSSNIESHNEDNYESIQEDNKSIQEDSIQKDSSSHTENHEEV</sequence>
<reference evidence="2" key="1">
    <citation type="submission" date="2021-06" db="EMBL/GenBank/DDBJ databases">
        <authorList>
            <person name="Kallberg Y."/>
            <person name="Tangrot J."/>
            <person name="Rosling A."/>
        </authorList>
    </citation>
    <scope>NUCLEOTIDE SEQUENCE</scope>
    <source>
        <strain evidence="2">MA453B</strain>
    </source>
</reference>
<feature type="compositionally biased region" description="Basic and acidic residues" evidence="1">
    <location>
        <begin position="37"/>
        <end position="61"/>
    </location>
</feature>
<evidence type="ECO:0000313" key="2">
    <source>
        <dbReference type="EMBL" id="CAG8462052.1"/>
    </source>
</evidence>
<name>A0A9N8VPS1_9GLOM</name>
<accession>A0A9N8VPS1</accession>
<feature type="region of interest" description="Disordered" evidence="1">
    <location>
        <begin position="1"/>
        <end position="61"/>
    </location>
</feature>
<comment type="caution">
    <text evidence="2">The sequence shown here is derived from an EMBL/GenBank/DDBJ whole genome shotgun (WGS) entry which is preliminary data.</text>
</comment>
<organism evidence="2 3">
    <name type="scientific">Dentiscutata erythropus</name>
    <dbReference type="NCBI Taxonomy" id="1348616"/>
    <lineage>
        <taxon>Eukaryota</taxon>
        <taxon>Fungi</taxon>
        <taxon>Fungi incertae sedis</taxon>
        <taxon>Mucoromycota</taxon>
        <taxon>Glomeromycotina</taxon>
        <taxon>Glomeromycetes</taxon>
        <taxon>Diversisporales</taxon>
        <taxon>Gigasporaceae</taxon>
        <taxon>Dentiscutata</taxon>
    </lineage>
</organism>
<feature type="compositionally biased region" description="Polar residues" evidence="1">
    <location>
        <begin position="12"/>
        <end position="25"/>
    </location>
</feature>
<proteinExistence type="predicted"/>
<gene>
    <name evidence="2" type="ORF">DERYTH_LOCUS1055</name>
</gene>
<evidence type="ECO:0000313" key="3">
    <source>
        <dbReference type="Proteomes" id="UP000789405"/>
    </source>
</evidence>